<dbReference type="GO" id="GO:0019369">
    <property type="term" value="P:arachidonate metabolic process"/>
    <property type="evidence" value="ECO:0007669"/>
    <property type="project" value="TreeGrafter"/>
</dbReference>
<dbReference type="GeneID" id="87836991"/>
<dbReference type="GO" id="GO:0016042">
    <property type="term" value="P:lipid catabolic process"/>
    <property type="evidence" value="ECO:0007669"/>
    <property type="project" value="UniProtKB-UniRule"/>
</dbReference>
<feature type="short sequence motif" description="GXGXXG" evidence="4">
    <location>
        <begin position="19"/>
        <end position="24"/>
    </location>
</feature>
<dbReference type="InterPro" id="IPR027417">
    <property type="entry name" value="P-loop_NTPase"/>
</dbReference>
<dbReference type="CDD" id="cd07216">
    <property type="entry name" value="Pat17_PNPLA8_PNPLA9_like3"/>
    <property type="match status" value="1"/>
</dbReference>
<evidence type="ECO:0000256" key="1">
    <source>
        <dbReference type="ARBA" id="ARBA00022801"/>
    </source>
</evidence>
<dbReference type="InterPro" id="IPR011990">
    <property type="entry name" value="TPR-like_helical_dom_sf"/>
</dbReference>
<dbReference type="GO" id="GO:0016020">
    <property type="term" value="C:membrane"/>
    <property type="evidence" value="ECO:0007669"/>
    <property type="project" value="TreeGrafter"/>
</dbReference>
<dbReference type="SUPFAM" id="SSF48452">
    <property type="entry name" value="TPR-like"/>
    <property type="match status" value="1"/>
</dbReference>
<comment type="caution">
    <text evidence="4">Lacks conserved residue(s) required for the propagation of feature annotation.</text>
</comment>
<feature type="active site" description="Nucleophile" evidence="4">
    <location>
        <position position="61"/>
    </location>
</feature>
<dbReference type="SUPFAM" id="SSF52151">
    <property type="entry name" value="FabD/lysophospholipase-like"/>
    <property type="match status" value="1"/>
</dbReference>
<evidence type="ECO:0000313" key="8">
    <source>
        <dbReference type="Proteomes" id="UP001278766"/>
    </source>
</evidence>
<feature type="compositionally biased region" description="Basic and acidic residues" evidence="5">
    <location>
        <begin position="1295"/>
        <end position="1304"/>
    </location>
</feature>
<keyword evidence="3 4" id="KW-0443">Lipid metabolism</keyword>
<dbReference type="GO" id="GO:0043531">
    <property type="term" value="F:ADP binding"/>
    <property type="evidence" value="ECO:0007669"/>
    <property type="project" value="InterPro"/>
</dbReference>
<dbReference type="GO" id="GO:0047499">
    <property type="term" value="F:calcium-independent phospholipase A2 activity"/>
    <property type="evidence" value="ECO:0007669"/>
    <property type="project" value="TreeGrafter"/>
</dbReference>
<accession>A0AAE0LXA9</accession>
<sequence>MHSVPSTDDEAINLLSLDGGGVRGVASLVILDGIMRKIKEMYKLPEVPKPCEFFHMIAGTSTGGLIAIMLGRLRMSTKEALAEYDNCAAKIFSKDNHKSWSISEKFRATALEEAIQGLVKKRGLGESMRDPKRPKKGKAFVCVMPSDNIGKTDIVRSFDGDEGALDNWDEDVKIWEAARATTAASSFFKPQRLGKGASARTYIDAAIGVNNPVSILLPEAVKEFGAGRRFGCVVSIGTGTRDVKLERSVGGFESILKFRGVVYFVHLINTLKNQATDAEEAHRQLESQLLSSPGTYYRFNVPDAAAQVKLHHYLKIPELKSMAEEYLSSQPVAKQVRQIAKALQTDDFGHGLTLGHLHDLDKDQILLSSKKIRSMRATSSFFTGRQEILQKLDTFFAPRDTRGSPRREFLLHGMGGVGKTEIAFKVAEAFEDRFEYIFYVDGSTPATVLQSYASIAKQHGRPGVLTEELCAEAMRWMERLSDEWLMIFDDCNLDDRKGHLPGRGKGNIIYTSRRTSLNQDLPVDCTYEVTPFEEADAIELLLKASGLPPASENPQDGTLAEAIVRELECLPLAVEQAAAYIRDGEHPLQEYLEMLRAQKVRILSDSHPEADEEDIENSAVHAALELSYQAIAARRRREGRSNAGLTANLALKVLSLLTFFHHKEFPSLLMKRAAEEHHAAGALRYFPLSHIMSPYDHDLDRMVRVKEDGRWDSGDFAMGVTILRKFSLVKLSPNKKSLSMHVLVHRWARKRIDRDIALRWALVARVLLLESLDPSARLGYLHFSRDLLPHFEVCFAVNPPLHLIRDQYRAHLLHKLGGYYRNQKRFLEAKECFTQSRRLWNIEVGADCWAAITATVSLARLHHEMGNLSEAESVYLDAIGWLSGKLEYRRAVIKIEREGEPEAVRRFSKAYAKWAARSLARKLSKPPSDGIRWSVPLPVREQPSKKKKKKKKPKRPSEADMSNDDILDRTWLRRAEHLDELEMIDTIDNLVHAELAMVYMDQDRYGMGKRMLLRAVEFLEQQLDKYDPDLMKLQIKARTLTHAGDREFWENHMDDVLRAPQEATTSFWQSEASFDLMIAAAYSLLMRDPDDWRIACRELFELYDTGVKWFGGYDRKILNILRYIVKCLIAGGKYDTAVSMANICLRRARSTYGELHMETIRSYATLVSAVFNQKMEFDEEGRELLQGAINKARAGLGSTHSLTQMLEKHLKEFSKKVEVSVEPTSEGLDLEAALMESWRQSKAHLEREKGRLGEQHPIIKRMELVVGDGPVRTKEEMLERVRAGYGPHNSLTKRLEKEVEETRRAALAQVPEMNGKRRSLEASSSNAPRGDGNESSGEALRQPLGFMNEMTRARHTAIGSGDSAFKRSGSRTADHLALEGRIRDIIMDEPGGGVVSIDDKASDDLMKFWMSGALQPILVV</sequence>
<protein>
    <recommendedName>
        <fullName evidence="6">PNPLA domain-containing protein</fullName>
    </recommendedName>
</protein>
<proteinExistence type="predicted"/>
<feature type="compositionally biased region" description="Basic residues" evidence="5">
    <location>
        <begin position="945"/>
        <end position="954"/>
    </location>
</feature>
<keyword evidence="2 4" id="KW-0442">Lipid degradation</keyword>
<gene>
    <name evidence="7" type="ORF">B0H64DRAFT_29031</name>
</gene>
<evidence type="ECO:0000256" key="4">
    <source>
        <dbReference type="PROSITE-ProRule" id="PRU01161"/>
    </source>
</evidence>
<feature type="region of interest" description="Disordered" evidence="5">
    <location>
        <begin position="1295"/>
        <end position="1339"/>
    </location>
</feature>
<dbReference type="PANTHER" id="PTHR24185">
    <property type="entry name" value="CALCIUM-INDEPENDENT PHOSPHOLIPASE A2-GAMMA"/>
    <property type="match status" value="1"/>
</dbReference>
<dbReference type="InterPro" id="IPR002641">
    <property type="entry name" value="PNPLA_dom"/>
</dbReference>
<evidence type="ECO:0000256" key="3">
    <source>
        <dbReference type="ARBA" id="ARBA00023098"/>
    </source>
</evidence>
<dbReference type="RefSeq" id="XP_062664522.1">
    <property type="nucleotide sequence ID" value="XM_062800043.1"/>
</dbReference>
<reference evidence="7" key="1">
    <citation type="journal article" date="2023" name="Mol. Phylogenet. Evol.">
        <title>Genome-scale phylogeny and comparative genomics of the fungal order Sordariales.</title>
        <authorList>
            <person name="Hensen N."/>
            <person name="Bonometti L."/>
            <person name="Westerberg I."/>
            <person name="Brannstrom I.O."/>
            <person name="Guillou S."/>
            <person name="Cros-Aarteil S."/>
            <person name="Calhoun S."/>
            <person name="Haridas S."/>
            <person name="Kuo A."/>
            <person name="Mondo S."/>
            <person name="Pangilinan J."/>
            <person name="Riley R."/>
            <person name="LaButti K."/>
            <person name="Andreopoulos B."/>
            <person name="Lipzen A."/>
            <person name="Chen C."/>
            <person name="Yan M."/>
            <person name="Daum C."/>
            <person name="Ng V."/>
            <person name="Clum A."/>
            <person name="Steindorff A."/>
            <person name="Ohm R.A."/>
            <person name="Martin F."/>
            <person name="Silar P."/>
            <person name="Natvig D.O."/>
            <person name="Lalanne C."/>
            <person name="Gautier V."/>
            <person name="Ament-Velasquez S.L."/>
            <person name="Kruys A."/>
            <person name="Hutchinson M.I."/>
            <person name="Powell A.J."/>
            <person name="Barry K."/>
            <person name="Miller A.N."/>
            <person name="Grigoriev I.V."/>
            <person name="Debuchy R."/>
            <person name="Gladieux P."/>
            <person name="Hiltunen Thoren M."/>
            <person name="Johannesson H."/>
        </authorList>
    </citation>
    <scope>NUCLEOTIDE SEQUENCE</scope>
    <source>
        <strain evidence="7">CBS 168.71</strain>
    </source>
</reference>
<comment type="caution">
    <text evidence="7">The sequence shown here is derived from an EMBL/GenBank/DDBJ whole genome shotgun (WGS) entry which is preliminary data.</text>
</comment>
<evidence type="ECO:0000256" key="5">
    <source>
        <dbReference type="SAM" id="MobiDB-lite"/>
    </source>
</evidence>
<feature type="domain" description="PNPLA" evidence="6">
    <location>
        <begin position="15"/>
        <end position="217"/>
    </location>
</feature>
<dbReference type="Pfam" id="PF01734">
    <property type="entry name" value="Patatin"/>
    <property type="match status" value="1"/>
</dbReference>
<dbReference type="Gene3D" id="3.40.1090.10">
    <property type="entry name" value="Cytosolic phospholipase A2 catalytic domain"/>
    <property type="match status" value="1"/>
</dbReference>
<dbReference type="Gene3D" id="1.25.40.10">
    <property type="entry name" value="Tetratricopeptide repeat domain"/>
    <property type="match status" value="2"/>
</dbReference>
<name>A0AAE0LXA9_9PEZI</name>
<feature type="short sequence motif" description="GXSXG" evidence="4">
    <location>
        <begin position="59"/>
        <end position="63"/>
    </location>
</feature>
<dbReference type="PROSITE" id="PS51635">
    <property type="entry name" value="PNPLA"/>
    <property type="match status" value="1"/>
</dbReference>
<evidence type="ECO:0000313" key="7">
    <source>
        <dbReference type="EMBL" id="KAK3301008.1"/>
    </source>
</evidence>
<keyword evidence="8" id="KW-1185">Reference proteome</keyword>
<dbReference type="Gene3D" id="3.40.50.300">
    <property type="entry name" value="P-loop containing nucleotide triphosphate hydrolases"/>
    <property type="match status" value="1"/>
</dbReference>
<keyword evidence="1 4" id="KW-0378">Hydrolase</keyword>
<dbReference type="InterPro" id="IPR016035">
    <property type="entry name" value="Acyl_Trfase/lysoPLipase"/>
</dbReference>
<dbReference type="GO" id="GO:0046486">
    <property type="term" value="P:glycerolipid metabolic process"/>
    <property type="evidence" value="ECO:0007669"/>
    <property type="project" value="UniProtKB-ARBA"/>
</dbReference>
<dbReference type="Proteomes" id="UP001278766">
    <property type="component" value="Unassembled WGS sequence"/>
</dbReference>
<dbReference type="EMBL" id="JAUEPN010000001">
    <property type="protein sequence ID" value="KAK3301008.1"/>
    <property type="molecule type" value="Genomic_DNA"/>
</dbReference>
<evidence type="ECO:0000259" key="6">
    <source>
        <dbReference type="PROSITE" id="PS51635"/>
    </source>
</evidence>
<dbReference type="SUPFAM" id="SSF52540">
    <property type="entry name" value="P-loop containing nucleoside triphosphate hydrolases"/>
    <property type="match status" value="1"/>
</dbReference>
<dbReference type="PANTHER" id="PTHR24185:SF1">
    <property type="entry name" value="CALCIUM-INDEPENDENT PHOSPHOLIPASE A2-GAMMA"/>
    <property type="match status" value="1"/>
</dbReference>
<reference evidence="7" key="2">
    <citation type="submission" date="2023-06" db="EMBL/GenBank/DDBJ databases">
        <authorList>
            <consortium name="Lawrence Berkeley National Laboratory"/>
            <person name="Haridas S."/>
            <person name="Hensen N."/>
            <person name="Bonometti L."/>
            <person name="Westerberg I."/>
            <person name="Brannstrom I.O."/>
            <person name="Guillou S."/>
            <person name="Cros-Aarteil S."/>
            <person name="Calhoun S."/>
            <person name="Kuo A."/>
            <person name="Mondo S."/>
            <person name="Pangilinan J."/>
            <person name="Riley R."/>
            <person name="Labutti K."/>
            <person name="Andreopoulos B."/>
            <person name="Lipzen A."/>
            <person name="Chen C."/>
            <person name="Yanf M."/>
            <person name="Daum C."/>
            <person name="Ng V."/>
            <person name="Clum A."/>
            <person name="Steindorff A."/>
            <person name="Ohm R."/>
            <person name="Martin F."/>
            <person name="Silar P."/>
            <person name="Natvig D."/>
            <person name="Lalanne C."/>
            <person name="Gautier V."/>
            <person name="Ament-Velasquez S.L."/>
            <person name="Kruys A."/>
            <person name="Hutchinson M.I."/>
            <person name="Powell A.J."/>
            <person name="Barry K."/>
            <person name="Miller A.N."/>
            <person name="Grigoriev I.V."/>
            <person name="Debuchy R."/>
            <person name="Gladieux P."/>
            <person name="Thoren M.H."/>
            <person name="Johannesson H."/>
        </authorList>
    </citation>
    <scope>NUCLEOTIDE SEQUENCE</scope>
    <source>
        <strain evidence="7">CBS 168.71</strain>
    </source>
</reference>
<feature type="active site" description="Proton acceptor" evidence="4">
    <location>
        <position position="204"/>
    </location>
</feature>
<evidence type="ECO:0000256" key="2">
    <source>
        <dbReference type="ARBA" id="ARBA00022963"/>
    </source>
</evidence>
<feature type="region of interest" description="Disordered" evidence="5">
    <location>
        <begin position="924"/>
        <end position="962"/>
    </location>
</feature>
<organism evidence="7 8">
    <name type="scientific">Chaetomium fimeti</name>
    <dbReference type="NCBI Taxonomy" id="1854472"/>
    <lineage>
        <taxon>Eukaryota</taxon>
        <taxon>Fungi</taxon>
        <taxon>Dikarya</taxon>
        <taxon>Ascomycota</taxon>
        <taxon>Pezizomycotina</taxon>
        <taxon>Sordariomycetes</taxon>
        <taxon>Sordariomycetidae</taxon>
        <taxon>Sordariales</taxon>
        <taxon>Chaetomiaceae</taxon>
        <taxon>Chaetomium</taxon>
    </lineage>
</organism>
<dbReference type="Pfam" id="PF13424">
    <property type="entry name" value="TPR_12"/>
    <property type="match status" value="1"/>
</dbReference>